<accession>A0ABP9GJ74</accession>
<sequence length="295" mass="33070">MTDSYGLDVAGGRPDVDAAHEGGDAASDFFRALGRQVRVLRERKGWSRREFGSRIGYGEDQITSLELGRRIPQEQFLNSADELLDADGVLKATTEDVARAKARVKVRHPAWFRDYARLEAQAVELHFYSTMAIPGLMQTEAYAREIFESSQPLLEPEEIDERVAARLARQEILKRRPPTIITAVVHEWVLRQPFGGRTVQKRQLARLLEIAELRNVELQVMPNNSTGHAGMSGPFTLLTPPERTQIAYVEVQHVSRIISDPREVRALAAKYGSLRAAAMTPRETLALIEGMLEAS</sequence>
<dbReference type="Pfam" id="PF19054">
    <property type="entry name" value="DUF5753"/>
    <property type="match status" value="1"/>
</dbReference>
<feature type="domain" description="HTH cro/C1-type" evidence="2">
    <location>
        <begin position="37"/>
        <end position="72"/>
    </location>
</feature>
<evidence type="ECO:0000256" key="1">
    <source>
        <dbReference type="SAM" id="MobiDB-lite"/>
    </source>
</evidence>
<proteinExistence type="predicted"/>
<dbReference type="CDD" id="cd00093">
    <property type="entry name" value="HTH_XRE"/>
    <property type="match status" value="1"/>
</dbReference>
<name>A0ABP9GJ74_9ACTN</name>
<dbReference type="PROSITE" id="PS50943">
    <property type="entry name" value="HTH_CROC1"/>
    <property type="match status" value="1"/>
</dbReference>
<dbReference type="SMART" id="SM00530">
    <property type="entry name" value="HTH_XRE"/>
    <property type="match status" value="1"/>
</dbReference>
<feature type="region of interest" description="Disordered" evidence="1">
    <location>
        <begin position="1"/>
        <end position="20"/>
    </location>
</feature>
<organism evidence="3 4">
    <name type="scientific">Yinghuangia aomiensis</name>
    <dbReference type="NCBI Taxonomy" id="676205"/>
    <lineage>
        <taxon>Bacteria</taxon>
        <taxon>Bacillati</taxon>
        <taxon>Actinomycetota</taxon>
        <taxon>Actinomycetes</taxon>
        <taxon>Kitasatosporales</taxon>
        <taxon>Streptomycetaceae</taxon>
        <taxon>Yinghuangia</taxon>
    </lineage>
</organism>
<reference evidence="4" key="1">
    <citation type="journal article" date="2019" name="Int. J. Syst. Evol. Microbiol.">
        <title>The Global Catalogue of Microorganisms (GCM) 10K type strain sequencing project: providing services to taxonomists for standard genome sequencing and annotation.</title>
        <authorList>
            <consortium name="The Broad Institute Genomics Platform"/>
            <consortium name="The Broad Institute Genome Sequencing Center for Infectious Disease"/>
            <person name="Wu L."/>
            <person name="Ma J."/>
        </authorList>
    </citation>
    <scope>NUCLEOTIDE SEQUENCE [LARGE SCALE GENOMIC DNA]</scope>
    <source>
        <strain evidence="4">JCM 17986</strain>
    </source>
</reference>
<keyword evidence="4" id="KW-1185">Reference proteome</keyword>
<dbReference type="InterPro" id="IPR001387">
    <property type="entry name" value="Cro/C1-type_HTH"/>
</dbReference>
<dbReference type="Pfam" id="PF13560">
    <property type="entry name" value="HTH_31"/>
    <property type="match status" value="1"/>
</dbReference>
<evidence type="ECO:0000313" key="4">
    <source>
        <dbReference type="Proteomes" id="UP001500466"/>
    </source>
</evidence>
<dbReference type="Proteomes" id="UP001500466">
    <property type="component" value="Unassembled WGS sequence"/>
</dbReference>
<dbReference type="RefSeq" id="WP_345673226.1">
    <property type="nucleotide sequence ID" value="NZ_BAABHS010000001.1"/>
</dbReference>
<dbReference type="EMBL" id="BAABHS010000001">
    <property type="protein sequence ID" value="GAA4945519.1"/>
    <property type="molecule type" value="Genomic_DNA"/>
</dbReference>
<dbReference type="SUPFAM" id="SSF47413">
    <property type="entry name" value="lambda repressor-like DNA-binding domains"/>
    <property type="match status" value="1"/>
</dbReference>
<gene>
    <name evidence="3" type="ORF">GCM10023205_01470</name>
</gene>
<evidence type="ECO:0000259" key="2">
    <source>
        <dbReference type="PROSITE" id="PS50943"/>
    </source>
</evidence>
<evidence type="ECO:0000313" key="3">
    <source>
        <dbReference type="EMBL" id="GAA4945519.1"/>
    </source>
</evidence>
<dbReference type="InterPro" id="IPR043917">
    <property type="entry name" value="DUF5753"/>
</dbReference>
<dbReference type="Gene3D" id="1.10.260.40">
    <property type="entry name" value="lambda repressor-like DNA-binding domains"/>
    <property type="match status" value="1"/>
</dbReference>
<comment type="caution">
    <text evidence="3">The sequence shown here is derived from an EMBL/GenBank/DDBJ whole genome shotgun (WGS) entry which is preliminary data.</text>
</comment>
<protein>
    <submittedName>
        <fullName evidence="3">Helix-turn-helix transcriptional regulator</fullName>
    </submittedName>
</protein>
<dbReference type="InterPro" id="IPR010982">
    <property type="entry name" value="Lambda_DNA-bd_dom_sf"/>
</dbReference>